<protein>
    <submittedName>
        <fullName evidence="2">Uncharacterized protein</fullName>
    </submittedName>
</protein>
<proteinExistence type="predicted"/>
<dbReference type="OrthoDB" id="2456565at2759"/>
<evidence type="ECO:0000256" key="1">
    <source>
        <dbReference type="SAM" id="MobiDB-lite"/>
    </source>
</evidence>
<comment type="caution">
    <text evidence="2">The sequence shown here is derived from an EMBL/GenBank/DDBJ whole genome shotgun (WGS) entry which is preliminary data.</text>
</comment>
<evidence type="ECO:0000313" key="3">
    <source>
        <dbReference type="Proteomes" id="UP000022910"/>
    </source>
</evidence>
<reference evidence="2 3" key="1">
    <citation type="submission" date="2014-02" db="EMBL/GenBank/DDBJ databases">
        <title>Single nucleus genome sequencing reveals high similarity among nuclei of an endomycorrhizal fungus.</title>
        <authorList>
            <person name="Lin K."/>
            <person name="Geurts R."/>
            <person name="Zhang Z."/>
            <person name="Limpens E."/>
            <person name="Saunders D.G."/>
            <person name="Mu D."/>
            <person name="Pang E."/>
            <person name="Cao H."/>
            <person name="Cha H."/>
            <person name="Lin T."/>
            <person name="Zhou Q."/>
            <person name="Shang Y."/>
            <person name="Li Y."/>
            <person name="Ivanov S."/>
            <person name="Sharma T."/>
            <person name="Velzen R.V."/>
            <person name="Ruijter N.D."/>
            <person name="Aanen D.K."/>
            <person name="Win J."/>
            <person name="Kamoun S."/>
            <person name="Bisseling T."/>
            <person name="Huang S."/>
        </authorList>
    </citation>
    <scope>NUCLEOTIDE SEQUENCE [LARGE SCALE GENOMIC DNA]</scope>
    <source>
        <strain evidence="3">DAOM197198w</strain>
    </source>
</reference>
<sequence>MESAYKFTEYRYRFLKETKNISSANSRTSTKSHEKAPRDGGLSKTEQNFLESIRNDAVRRKETIKDIVLKCSAVSFDVYIDEIKRLSWENSKLREELQRKDHVMDRKVNEEKQQARIISQKNEQIKKISQEVEKTRSELKKVKTGVNKEIDQPKKSKKGRSTSNRRKREEILEIPVLPENTRNDQQAKEAHDIFFYDIPKYWSEDDVRTNLMKIGTVYRLQIRGQYKYKTVKAKIALNENFEKTFLDGHFSICISKNFIRWYDAKLGLKGRQERDQWQTVRDLTNEEMESIKKGNTYDFTKKLQQTSKTAFIKIIKITKNWKVIGYFKNLKEMGEAVEDSCTQGDINRVWLVRNKKTIYKDGDAKIETKKLHEKKIVQEKETATDNRTNPPL</sequence>
<dbReference type="Proteomes" id="UP000022910">
    <property type="component" value="Unassembled WGS sequence"/>
</dbReference>
<name>A0A015JYZ2_RHIIW</name>
<feature type="compositionally biased region" description="Basic residues" evidence="1">
    <location>
        <begin position="155"/>
        <end position="166"/>
    </location>
</feature>
<dbReference type="EMBL" id="JEMT01012730">
    <property type="protein sequence ID" value="EXX74752.1"/>
    <property type="molecule type" value="Genomic_DNA"/>
</dbReference>
<dbReference type="HOGENOM" id="CLU_033837_2_0_1"/>
<feature type="compositionally biased region" description="Basic and acidic residues" evidence="1">
    <location>
        <begin position="143"/>
        <end position="154"/>
    </location>
</feature>
<gene>
    <name evidence="2" type="ORF">RirG_048210</name>
</gene>
<feature type="region of interest" description="Disordered" evidence="1">
    <location>
        <begin position="143"/>
        <end position="169"/>
    </location>
</feature>
<dbReference type="AlphaFoldDB" id="A0A015JYZ2"/>
<organism evidence="2 3">
    <name type="scientific">Rhizophagus irregularis (strain DAOM 197198w)</name>
    <name type="common">Glomus intraradices</name>
    <dbReference type="NCBI Taxonomy" id="1432141"/>
    <lineage>
        <taxon>Eukaryota</taxon>
        <taxon>Fungi</taxon>
        <taxon>Fungi incertae sedis</taxon>
        <taxon>Mucoromycota</taxon>
        <taxon>Glomeromycotina</taxon>
        <taxon>Glomeromycetes</taxon>
        <taxon>Glomerales</taxon>
        <taxon>Glomeraceae</taxon>
        <taxon>Rhizophagus</taxon>
    </lineage>
</organism>
<accession>A0A015JYZ2</accession>
<keyword evidence="3" id="KW-1185">Reference proteome</keyword>
<feature type="region of interest" description="Disordered" evidence="1">
    <location>
        <begin position="22"/>
        <end position="45"/>
    </location>
</feature>
<evidence type="ECO:0000313" key="2">
    <source>
        <dbReference type="EMBL" id="EXX74752.1"/>
    </source>
</evidence>